<sequence length="421" mass="46108">MWSPPRFLAACSLATFATASSISVGETSYVVRLHASTSEALAHLSQDNDYADNSVSSTSALQGEPMPMTSSNGKRYLCYIPLSPDVKRDAVPKQTLSLVEIGREAAAKLKPHCIPTVEPLLQGAFEICHGEGVSVSTIEEGVVQVDSKRKVRERLLHGESVYTQSFGSRLESPEVLVQYACWNSPVTSLIGRRVPNLSSPSPEDHATAFLFGSRWFCLDADAESVADVSVTAFLAPSFENNACVRRTEGWWTYEFCVGDKMSQFHREQNGELTAEFSLGAWDADANAALQKNRKAIVSEFLDDTYDKAQPAVEQMYDNGTPCDEVGRHRSTRVLMFCPALKKQAPYIISIQESSTCSYLLKVAVPSLCDHPYFAREERLRSELLSQTIHCVPAGEIAADGHVTTSTTAATLHSTHAANDEL</sequence>
<evidence type="ECO:0000256" key="5">
    <source>
        <dbReference type="SAM" id="SignalP"/>
    </source>
</evidence>
<evidence type="ECO:0000313" key="9">
    <source>
        <dbReference type="Proteomes" id="UP000332933"/>
    </source>
</evidence>
<gene>
    <name evidence="8" type="primary">Aste57867_8353</name>
    <name evidence="7" type="ORF">As57867_008321</name>
    <name evidence="8" type="ORF">ASTE57867_8353</name>
</gene>
<dbReference type="GO" id="GO:0005788">
    <property type="term" value="C:endoplasmic reticulum lumen"/>
    <property type="evidence" value="ECO:0007669"/>
    <property type="project" value="TreeGrafter"/>
</dbReference>
<keyword evidence="9" id="KW-1185">Reference proteome</keyword>
<dbReference type="InterPro" id="IPR044865">
    <property type="entry name" value="MRH_dom"/>
</dbReference>
<evidence type="ECO:0000313" key="8">
    <source>
        <dbReference type="EMBL" id="VFT85239.1"/>
    </source>
</evidence>
<comment type="subcellular location">
    <subcellularLocation>
        <location evidence="1">Endoplasmic reticulum</location>
    </subcellularLocation>
</comment>
<dbReference type="InterPro" id="IPR009011">
    <property type="entry name" value="Man6P_isomerase_rcpt-bd_dom_sf"/>
</dbReference>
<evidence type="ECO:0000256" key="1">
    <source>
        <dbReference type="ARBA" id="ARBA00004240"/>
    </source>
</evidence>
<evidence type="ECO:0000313" key="7">
    <source>
        <dbReference type="EMBL" id="KAF0701130.1"/>
    </source>
</evidence>
<proteinExistence type="predicted"/>
<protein>
    <submittedName>
        <fullName evidence="8">Aste57867_8353 protein</fullName>
    </submittedName>
</protein>
<feature type="chain" id="PRO_5033436980" evidence="5">
    <location>
        <begin position="20"/>
        <end position="421"/>
    </location>
</feature>
<dbReference type="InterPro" id="IPR012913">
    <property type="entry name" value="OS9-like_dom"/>
</dbReference>
<feature type="domain" description="MRH" evidence="6">
    <location>
        <begin position="241"/>
        <end position="370"/>
    </location>
</feature>
<reference evidence="7" key="2">
    <citation type="submission" date="2019-06" db="EMBL/GenBank/DDBJ databases">
        <title>Genomics analysis of Aphanomyces spp. identifies a new class of oomycete effector associated with host adaptation.</title>
        <authorList>
            <person name="Gaulin E."/>
        </authorList>
    </citation>
    <scope>NUCLEOTIDE SEQUENCE</scope>
    <source>
        <strain evidence="7">CBS 578.67</strain>
    </source>
</reference>
<dbReference type="AlphaFoldDB" id="A0A485KK33"/>
<dbReference type="Pfam" id="PF07915">
    <property type="entry name" value="PRKCSH"/>
    <property type="match status" value="1"/>
</dbReference>
<keyword evidence="2 5" id="KW-0732">Signal</keyword>
<keyword evidence="3" id="KW-0256">Endoplasmic reticulum</keyword>
<dbReference type="PANTHER" id="PTHR15414">
    <property type="entry name" value="OS-9-RELATED"/>
    <property type="match status" value="1"/>
</dbReference>
<dbReference type="InterPro" id="IPR045149">
    <property type="entry name" value="OS-9-like"/>
</dbReference>
<evidence type="ECO:0000256" key="3">
    <source>
        <dbReference type="ARBA" id="ARBA00022824"/>
    </source>
</evidence>
<dbReference type="SUPFAM" id="SSF50911">
    <property type="entry name" value="Mannose 6-phosphate receptor domain"/>
    <property type="match status" value="1"/>
</dbReference>
<dbReference type="Gene3D" id="2.70.130.10">
    <property type="entry name" value="Mannose-6-phosphate receptor binding domain"/>
    <property type="match status" value="1"/>
</dbReference>
<evidence type="ECO:0000256" key="2">
    <source>
        <dbReference type="ARBA" id="ARBA00022729"/>
    </source>
</evidence>
<keyword evidence="4" id="KW-1015">Disulfide bond</keyword>
<dbReference type="GO" id="GO:0030968">
    <property type="term" value="P:endoplasmic reticulum unfolded protein response"/>
    <property type="evidence" value="ECO:0007669"/>
    <property type="project" value="InterPro"/>
</dbReference>
<feature type="signal peptide" evidence="5">
    <location>
        <begin position="1"/>
        <end position="19"/>
    </location>
</feature>
<evidence type="ECO:0000259" key="6">
    <source>
        <dbReference type="PROSITE" id="PS51914"/>
    </source>
</evidence>
<dbReference type="EMBL" id="CAADRA010005122">
    <property type="protein sequence ID" value="VFT85239.1"/>
    <property type="molecule type" value="Genomic_DNA"/>
</dbReference>
<dbReference type="PANTHER" id="PTHR15414:SF0">
    <property type="entry name" value="ENDOPLASMIC RETICULUM LECTIN 1"/>
    <property type="match status" value="1"/>
</dbReference>
<accession>A0A485KK33</accession>
<dbReference type="Proteomes" id="UP000332933">
    <property type="component" value="Unassembled WGS sequence"/>
</dbReference>
<evidence type="ECO:0000256" key="4">
    <source>
        <dbReference type="ARBA" id="ARBA00023157"/>
    </source>
</evidence>
<dbReference type="PROSITE" id="PS51914">
    <property type="entry name" value="MRH"/>
    <property type="match status" value="1"/>
</dbReference>
<dbReference type="OrthoDB" id="448954at2759"/>
<dbReference type="GO" id="GO:0030970">
    <property type="term" value="P:retrograde protein transport, ER to cytosol"/>
    <property type="evidence" value="ECO:0007669"/>
    <property type="project" value="TreeGrafter"/>
</dbReference>
<dbReference type="EMBL" id="VJMH01005101">
    <property type="protein sequence ID" value="KAF0701130.1"/>
    <property type="molecule type" value="Genomic_DNA"/>
</dbReference>
<organism evidence="8 9">
    <name type="scientific">Aphanomyces stellatus</name>
    <dbReference type="NCBI Taxonomy" id="120398"/>
    <lineage>
        <taxon>Eukaryota</taxon>
        <taxon>Sar</taxon>
        <taxon>Stramenopiles</taxon>
        <taxon>Oomycota</taxon>
        <taxon>Saprolegniomycetes</taxon>
        <taxon>Saprolegniales</taxon>
        <taxon>Verrucalvaceae</taxon>
        <taxon>Aphanomyces</taxon>
    </lineage>
</organism>
<name>A0A485KK33_9STRA</name>
<reference evidence="8 9" key="1">
    <citation type="submission" date="2019-03" db="EMBL/GenBank/DDBJ databases">
        <authorList>
            <person name="Gaulin E."/>
            <person name="Dumas B."/>
        </authorList>
    </citation>
    <scope>NUCLEOTIDE SEQUENCE [LARGE SCALE GENOMIC DNA]</scope>
    <source>
        <strain evidence="8">CBS 568.67</strain>
    </source>
</reference>